<dbReference type="PANTHER" id="PTHR30033">
    <property type="entry name" value="FLAGELLAR HOOK-ASSOCIATED PROTEIN 1"/>
    <property type="match status" value="1"/>
</dbReference>
<sequence>MGLSSALASAVAGLRANQAALSITSANVANANTPGYVAQSVNQIEVASGGSGSSVLVTGVTRDIDQFIQGQLRTETGGAGYANQISNILGQLQSIYGTPGGTGTLESAYNNFTSAIQALQTNTTGLAAQTTALSAAQTLAQTINTTSQGIQTLRTNVNQDISNSVAQVNTDLKQIAAINTKLQSLSATDPSAATLQDQRDAAINDVSKYVDVKAVNSGVNGVNVFTTTGVQLVGDGQASQFNFSAAGTLSPTSLYNTDPTKSTVGTLTVTLPNGASLDAIANKVISSGQIAADITLRDQTLVQAQTQVDQLAATLSSSLSDQTTQGTAVNPSASLSGFTLDLSNVQPGNSINLTYTNNAGQQQQVQIVRVDDPKALPLANPPGASPQVIGVNFTGGITSVVSQLNAALGQTHLQFANSSGLLQVAANPADNVTVNSASTTTTVTSLTSGSPQLPFFTDSSSPYTGAITGAGSELTGFAQRIQVNPALLANPANVTVYSNSPPTPAGDTTRSDFIFSQLTSSTFSYSPQTGLGSTTAPFKGTIGNYIQQFISQQATAANSATQLQQGQSVVVSTLQQKFNTTSEVNIDSELSNLIALQNSYAANAHVMSVVQSMMQTLMQVQL</sequence>
<comment type="subcellular location">
    <subcellularLocation>
        <location evidence="1">Bacterial flagellum basal body</location>
    </subcellularLocation>
    <subcellularLocation>
        <location evidence="2">Secreted</location>
    </subcellularLocation>
</comment>
<evidence type="ECO:0000259" key="9">
    <source>
        <dbReference type="Pfam" id="PF22638"/>
    </source>
</evidence>
<dbReference type="Pfam" id="PF06429">
    <property type="entry name" value="Flg_bbr_C"/>
    <property type="match status" value="1"/>
</dbReference>
<keyword evidence="6" id="KW-0975">Bacterial flagellum</keyword>
<accession>A0A1M7UIV1</accession>
<evidence type="ECO:0000259" key="8">
    <source>
        <dbReference type="Pfam" id="PF06429"/>
    </source>
</evidence>
<dbReference type="Proteomes" id="UP000184096">
    <property type="component" value="Chromosome I"/>
</dbReference>
<keyword evidence="10" id="KW-0282">Flagellum</keyword>
<evidence type="ECO:0000256" key="2">
    <source>
        <dbReference type="ARBA" id="ARBA00004613"/>
    </source>
</evidence>
<evidence type="ECO:0000256" key="4">
    <source>
        <dbReference type="ARBA" id="ARBA00016244"/>
    </source>
</evidence>
<evidence type="ECO:0000256" key="5">
    <source>
        <dbReference type="ARBA" id="ARBA00022525"/>
    </source>
</evidence>
<evidence type="ECO:0000259" key="7">
    <source>
        <dbReference type="Pfam" id="PF00460"/>
    </source>
</evidence>
<dbReference type="NCBIfam" id="TIGR02492">
    <property type="entry name" value="flgK_ends"/>
    <property type="match status" value="1"/>
</dbReference>
<proteinExistence type="inferred from homology"/>
<dbReference type="Pfam" id="PF22638">
    <property type="entry name" value="FlgK_D1"/>
    <property type="match status" value="1"/>
</dbReference>
<gene>
    <name evidence="10" type="ORF">SAMN05444170_5293</name>
</gene>
<evidence type="ECO:0000256" key="3">
    <source>
        <dbReference type="ARBA" id="ARBA00009677"/>
    </source>
</evidence>
<dbReference type="EMBL" id="LT670849">
    <property type="protein sequence ID" value="SHN82856.1"/>
    <property type="molecule type" value="Genomic_DNA"/>
</dbReference>
<evidence type="ECO:0000313" key="11">
    <source>
        <dbReference type="Proteomes" id="UP000184096"/>
    </source>
</evidence>
<dbReference type="GO" id="GO:0009424">
    <property type="term" value="C:bacterial-type flagellum hook"/>
    <property type="evidence" value="ECO:0007669"/>
    <property type="project" value="InterPro"/>
</dbReference>
<keyword evidence="10" id="KW-0969">Cilium</keyword>
<dbReference type="PRINTS" id="PR01005">
    <property type="entry name" value="FLGHOOKAP1"/>
</dbReference>
<name>A0A1M7UIV1_9BRAD</name>
<dbReference type="PANTHER" id="PTHR30033:SF1">
    <property type="entry name" value="FLAGELLAR HOOK-ASSOCIATED PROTEIN 1"/>
    <property type="match status" value="1"/>
</dbReference>
<feature type="domain" description="Flagellar hook-associated protein FlgK helical" evidence="9">
    <location>
        <begin position="89"/>
        <end position="330"/>
    </location>
</feature>
<dbReference type="OrthoDB" id="7181295at2"/>
<reference evidence="11" key="1">
    <citation type="submission" date="2016-11" db="EMBL/GenBank/DDBJ databases">
        <authorList>
            <person name="Varghese N."/>
            <person name="Submissions S."/>
        </authorList>
    </citation>
    <scope>NUCLEOTIDE SEQUENCE [LARGE SCALE GENOMIC DNA]</scope>
    <source>
        <strain evidence="11">GAS401</strain>
    </source>
</reference>
<feature type="domain" description="Flagellar basal body rod protein N-terminal" evidence="7">
    <location>
        <begin position="9"/>
        <end position="36"/>
    </location>
</feature>
<dbReference type="SUPFAM" id="SSF64518">
    <property type="entry name" value="Phase 1 flagellin"/>
    <property type="match status" value="1"/>
</dbReference>
<dbReference type="GO" id="GO:0044780">
    <property type="term" value="P:bacterial-type flagellum assembly"/>
    <property type="evidence" value="ECO:0007669"/>
    <property type="project" value="InterPro"/>
</dbReference>
<keyword evidence="5" id="KW-0964">Secreted</keyword>
<dbReference type="InterPro" id="IPR001444">
    <property type="entry name" value="Flag_bb_rod_N"/>
</dbReference>
<keyword evidence="10" id="KW-0966">Cell projection</keyword>
<comment type="similarity">
    <text evidence="3">Belongs to the flagella basal body rod proteins family.</text>
</comment>
<evidence type="ECO:0000256" key="6">
    <source>
        <dbReference type="ARBA" id="ARBA00023143"/>
    </source>
</evidence>
<dbReference type="InterPro" id="IPR002371">
    <property type="entry name" value="FlgK"/>
</dbReference>
<evidence type="ECO:0000313" key="10">
    <source>
        <dbReference type="EMBL" id="SHN82856.1"/>
    </source>
</evidence>
<protein>
    <recommendedName>
        <fullName evidence="4">Flagellar hook-associated protein 1</fullName>
    </recommendedName>
</protein>
<evidence type="ECO:0000256" key="1">
    <source>
        <dbReference type="ARBA" id="ARBA00004117"/>
    </source>
</evidence>
<dbReference type="GO" id="GO:0005198">
    <property type="term" value="F:structural molecule activity"/>
    <property type="evidence" value="ECO:0007669"/>
    <property type="project" value="InterPro"/>
</dbReference>
<dbReference type="GO" id="GO:0009425">
    <property type="term" value="C:bacterial-type flagellum basal body"/>
    <property type="evidence" value="ECO:0007669"/>
    <property type="project" value="UniProtKB-SubCell"/>
</dbReference>
<dbReference type="RefSeq" id="WP_072822349.1">
    <property type="nucleotide sequence ID" value="NZ_LT670849.1"/>
</dbReference>
<feature type="domain" description="Flagellar basal-body/hook protein C-terminal" evidence="8">
    <location>
        <begin position="575"/>
        <end position="619"/>
    </location>
</feature>
<organism evidence="10 11">
    <name type="scientific">Bradyrhizobium erythrophlei</name>
    <dbReference type="NCBI Taxonomy" id="1437360"/>
    <lineage>
        <taxon>Bacteria</taxon>
        <taxon>Pseudomonadati</taxon>
        <taxon>Pseudomonadota</taxon>
        <taxon>Alphaproteobacteria</taxon>
        <taxon>Hyphomicrobiales</taxon>
        <taxon>Nitrobacteraceae</taxon>
        <taxon>Bradyrhizobium</taxon>
    </lineage>
</organism>
<dbReference type="Pfam" id="PF00460">
    <property type="entry name" value="Flg_bb_rod"/>
    <property type="match status" value="1"/>
</dbReference>
<dbReference type="GO" id="GO:0005576">
    <property type="term" value="C:extracellular region"/>
    <property type="evidence" value="ECO:0007669"/>
    <property type="project" value="UniProtKB-SubCell"/>
</dbReference>
<keyword evidence="11" id="KW-1185">Reference proteome</keyword>
<dbReference type="InterPro" id="IPR053927">
    <property type="entry name" value="FlgK_helical"/>
</dbReference>
<dbReference type="AlphaFoldDB" id="A0A1M7UIV1"/>
<dbReference type="InterPro" id="IPR010930">
    <property type="entry name" value="Flg_bb/hook_C_dom"/>
</dbReference>